<organism evidence="2 3">
    <name type="scientific">Streptomyces yunnanensis</name>
    <dbReference type="NCBI Taxonomy" id="156453"/>
    <lineage>
        <taxon>Bacteria</taxon>
        <taxon>Bacillati</taxon>
        <taxon>Actinomycetota</taxon>
        <taxon>Actinomycetes</taxon>
        <taxon>Kitasatosporales</taxon>
        <taxon>Streptomycetaceae</taxon>
        <taxon>Streptomyces</taxon>
    </lineage>
</organism>
<dbReference type="RefSeq" id="WP_073444604.1">
    <property type="nucleotide sequence ID" value="NZ_FRBK01000006.1"/>
</dbReference>
<name>A0A9X8QSA3_9ACTN</name>
<evidence type="ECO:0000313" key="2">
    <source>
        <dbReference type="EMBL" id="SHL74731.1"/>
    </source>
</evidence>
<dbReference type="Proteomes" id="UP000184388">
    <property type="component" value="Unassembled WGS sequence"/>
</dbReference>
<gene>
    <name evidence="2" type="ORF">SAMN05216268_10660</name>
</gene>
<protein>
    <submittedName>
        <fullName evidence="2">Uncharacterized protein</fullName>
    </submittedName>
</protein>
<accession>A0A9X8QSA3</accession>
<reference evidence="3" key="1">
    <citation type="submission" date="2016-11" db="EMBL/GenBank/DDBJ databases">
        <authorList>
            <person name="Jaros S."/>
            <person name="Januszkiewicz K."/>
            <person name="Wedrychowicz H."/>
        </authorList>
    </citation>
    <scope>NUCLEOTIDE SEQUENCE [LARGE SCALE GENOMIC DNA]</scope>
    <source>
        <strain evidence="3">CGMCC 4.3555</strain>
    </source>
</reference>
<feature type="region of interest" description="Disordered" evidence="1">
    <location>
        <begin position="1"/>
        <end position="41"/>
    </location>
</feature>
<dbReference type="AlphaFoldDB" id="A0A9X8QSA3"/>
<dbReference type="EMBL" id="FRBK01000006">
    <property type="protein sequence ID" value="SHL74731.1"/>
    <property type="molecule type" value="Genomic_DNA"/>
</dbReference>
<sequence length="59" mass="6752">MSRLKKAAEELRNDAARNRAVGRDEQAARQEARARELESGRVTDRTDDVLAIVRFGLRR</sequence>
<evidence type="ECO:0000256" key="1">
    <source>
        <dbReference type="SAM" id="MobiDB-lite"/>
    </source>
</evidence>
<evidence type="ECO:0000313" key="3">
    <source>
        <dbReference type="Proteomes" id="UP000184388"/>
    </source>
</evidence>
<comment type="caution">
    <text evidence="2">The sequence shown here is derived from an EMBL/GenBank/DDBJ whole genome shotgun (WGS) entry which is preliminary data.</text>
</comment>
<proteinExistence type="predicted"/>